<feature type="chain" id="PRO_5017175600" evidence="1">
    <location>
        <begin position="21"/>
        <end position="163"/>
    </location>
</feature>
<feature type="signal peptide" evidence="1">
    <location>
        <begin position="1"/>
        <end position="20"/>
    </location>
</feature>
<dbReference type="Proteomes" id="UP000242642">
    <property type="component" value="Unassembled WGS sequence"/>
</dbReference>
<protein>
    <submittedName>
        <fullName evidence="2">Uncharacterized conserved protein GlcG, DUF336 family</fullName>
    </submittedName>
</protein>
<evidence type="ECO:0000313" key="3">
    <source>
        <dbReference type="Proteomes" id="UP000242642"/>
    </source>
</evidence>
<proteinExistence type="predicted"/>
<dbReference type="Gene3D" id="3.30.450.150">
    <property type="entry name" value="Haem-degrading domain"/>
    <property type="match status" value="1"/>
</dbReference>
<sequence length="163" mass="17004">MRFKILTFSALISFSLISPAKNFMEQKNITLSFAKELTTNVIESCSEAGYQVAVTVIDAGGNVKTIERMDKAGPHTITASQMKAFTALTTQSPSLLVMENASKNQGAQNLVNIPGLLLLGGGLPIIIGADIVGAVGVGGAPGGHLDHECASLALNKMMKSVES</sequence>
<dbReference type="PANTHER" id="PTHR34309">
    <property type="entry name" value="SLR1406 PROTEIN"/>
    <property type="match status" value="1"/>
</dbReference>
<dbReference type="SUPFAM" id="SSF143744">
    <property type="entry name" value="GlcG-like"/>
    <property type="match status" value="1"/>
</dbReference>
<gene>
    <name evidence="2" type="ORF">SAMN02583745_02046</name>
</gene>
<dbReference type="RefSeq" id="WP_093320590.1">
    <property type="nucleotide sequence ID" value="NZ_FOHV01000018.1"/>
</dbReference>
<dbReference type="InterPro" id="IPR038084">
    <property type="entry name" value="PduO/GlcC-like_sf"/>
</dbReference>
<dbReference type="AlphaFoldDB" id="A0A1I0DMX3"/>
<dbReference type="EMBL" id="FOHV01000018">
    <property type="protein sequence ID" value="SET33887.1"/>
    <property type="molecule type" value="Genomic_DNA"/>
</dbReference>
<name>A0A1I0DMX3_9GAMM</name>
<keyword evidence="1" id="KW-0732">Signal</keyword>
<evidence type="ECO:0000313" key="2">
    <source>
        <dbReference type="EMBL" id="SET33887.1"/>
    </source>
</evidence>
<dbReference type="STRING" id="1123402.SAMN02583745_02046"/>
<dbReference type="Pfam" id="PF03928">
    <property type="entry name" value="HbpS-like"/>
    <property type="match status" value="1"/>
</dbReference>
<keyword evidence="3" id="KW-1185">Reference proteome</keyword>
<dbReference type="InterPro" id="IPR005624">
    <property type="entry name" value="PduO/GlcC-like"/>
</dbReference>
<dbReference type="OrthoDB" id="6464887at2"/>
<evidence type="ECO:0000256" key="1">
    <source>
        <dbReference type="SAM" id="SignalP"/>
    </source>
</evidence>
<dbReference type="PANTHER" id="PTHR34309:SF10">
    <property type="entry name" value="SLR1406 PROTEIN"/>
    <property type="match status" value="1"/>
</dbReference>
<reference evidence="3" key="1">
    <citation type="submission" date="2016-10" db="EMBL/GenBank/DDBJ databases">
        <authorList>
            <person name="Varghese N."/>
            <person name="Submissions S."/>
        </authorList>
    </citation>
    <scope>NUCLEOTIDE SEQUENCE [LARGE SCALE GENOMIC DNA]</scope>
    <source>
        <strain evidence="3">DSM 18579</strain>
    </source>
</reference>
<accession>A0A1I0DMX3</accession>
<dbReference type="InterPro" id="IPR052517">
    <property type="entry name" value="GlcG_carb_metab_protein"/>
</dbReference>
<organism evidence="2 3">
    <name type="scientific">Thorsellia anophelis DSM 18579</name>
    <dbReference type="NCBI Taxonomy" id="1123402"/>
    <lineage>
        <taxon>Bacteria</taxon>
        <taxon>Pseudomonadati</taxon>
        <taxon>Pseudomonadota</taxon>
        <taxon>Gammaproteobacteria</taxon>
        <taxon>Enterobacterales</taxon>
        <taxon>Thorselliaceae</taxon>
        <taxon>Thorsellia</taxon>
    </lineage>
</organism>